<comment type="caution">
    <text evidence="1">The sequence shown here is derived from an EMBL/GenBank/DDBJ whole genome shotgun (WGS) entry which is preliminary data.</text>
</comment>
<dbReference type="PROSITE" id="PS51257">
    <property type="entry name" value="PROKAR_LIPOPROTEIN"/>
    <property type="match status" value="1"/>
</dbReference>
<reference evidence="1" key="1">
    <citation type="journal article" date="2014" name="Int. J. Syst. Evol. Microbiol.">
        <title>Complete genome sequence of Corynebacterium casei LMG S-19264T (=DSM 44701T), isolated from a smear-ripened cheese.</title>
        <authorList>
            <consortium name="US DOE Joint Genome Institute (JGI-PGF)"/>
            <person name="Walter F."/>
            <person name="Albersmeier A."/>
            <person name="Kalinowski J."/>
            <person name="Ruckert C."/>
        </authorList>
    </citation>
    <scope>NUCLEOTIDE SEQUENCE</scope>
    <source>
        <strain evidence="1">KCTC 22164</strain>
    </source>
</reference>
<dbReference type="Proteomes" id="UP000631300">
    <property type="component" value="Unassembled WGS sequence"/>
</dbReference>
<organism evidence="1 2">
    <name type="scientific">Alteromonas halophila</name>
    <dbReference type="NCBI Taxonomy" id="516698"/>
    <lineage>
        <taxon>Bacteria</taxon>
        <taxon>Pseudomonadati</taxon>
        <taxon>Pseudomonadota</taxon>
        <taxon>Gammaproteobacteria</taxon>
        <taxon>Alteromonadales</taxon>
        <taxon>Alteromonadaceae</taxon>
        <taxon>Alteromonas/Salinimonas group</taxon>
        <taxon>Alteromonas</taxon>
    </lineage>
</organism>
<reference evidence="1" key="2">
    <citation type="submission" date="2020-09" db="EMBL/GenBank/DDBJ databases">
        <authorList>
            <person name="Sun Q."/>
            <person name="Kim S."/>
        </authorList>
    </citation>
    <scope>NUCLEOTIDE SEQUENCE</scope>
    <source>
        <strain evidence="1">KCTC 22164</strain>
    </source>
</reference>
<sequence>MNYKSGITLLMLVLTGCSEPQPAAPENIEQASSVLTATGQWVQTAGKEVMSDPQTSGLTVVDGKLVTVSDGSADAAQQRKLHVIDPATATLGVEQRSFSMASRVRRSCFYQYLSDAPDLEALVVDPNDSDVFYTVTEDATRTGALSVKCQRRYKDTGSTDYPTLLVRLERMNNDRMMMTHVRPVQFALRDDVGDFPNDGIEGMALSDNNTLYLGLEKDSQGQPRIFSVIMDEAFWETDEFARVIDSQLSLPVFTRGNHPINGLTWYRHPQSQVAYLLAAARNDNELWVVRADGEGTTLRVPMQFTAPTDGASADCSESHEVMDNASIEGVAIIDSTLWLINDPWKKNYLKNVQCEALRPHYEAMAPLIFSVPLQDEWFSIEAENPAS</sequence>
<evidence type="ECO:0000313" key="2">
    <source>
        <dbReference type="Proteomes" id="UP000631300"/>
    </source>
</evidence>
<protein>
    <recommendedName>
        <fullName evidence="3">Phytase-like domain-containing protein</fullName>
    </recommendedName>
</protein>
<dbReference type="SUPFAM" id="SSF101898">
    <property type="entry name" value="NHL repeat"/>
    <property type="match status" value="1"/>
</dbReference>
<accession>A0A918JQ15</accession>
<keyword evidence="2" id="KW-1185">Reference proteome</keyword>
<evidence type="ECO:0000313" key="1">
    <source>
        <dbReference type="EMBL" id="GGW91904.1"/>
    </source>
</evidence>
<name>A0A918JQ15_9ALTE</name>
<dbReference type="RefSeq" id="WP_189407449.1">
    <property type="nucleotide sequence ID" value="NZ_BMXP01000008.1"/>
</dbReference>
<gene>
    <name evidence="1" type="ORF">GCM10007391_27690</name>
</gene>
<proteinExistence type="predicted"/>
<evidence type="ECO:0008006" key="3">
    <source>
        <dbReference type="Google" id="ProtNLM"/>
    </source>
</evidence>
<dbReference type="AlphaFoldDB" id="A0A918JQ15"/>
<dbReference type="EMBL" id="BMXP01000008">
    <property type="protein sequence ID" value="GGW91904.1"/>
    <property type="molecule type" value="Genomic_DNA"/>
</dbReference>